<evidence type="ECO:0000256" key="1">
    <source>
        <dbReference type="ARBA" id="ARBA00001946"/>
    </source>
</evidence>
<dbReference type="GO" id="GO:0035529">
    <property type="term" value="F:NADH pyrophosphatase activity"/>
    <property type="evidence" value="ECO:0007669"/>
    <property type="project" value="TreeGrafter"/>
</dbReference>
<dbReference type="Pfam" id="PF09296">
    <property type="entry name" value="NUDIX-like"/>
    <property type="match status" value="1"/>
</dbReference>
<keyword evidence="7" id="KW-0460">Magnesium</keyword>
<dbReference type="AlphaFoldDB" id="A0A177T8R2"/>
<evidence type="ECO:0000256" key="7">
    <source>
        <dbReference type="ARBA" id="ARBA00022842"/>
    </source>
</evidence>
<dbReference type="InterPro" id="IPR015797">
    <property type="entry name" value="NUDIX_hydrolase-like_dom_sf"/>
</dbReference>
<feature type="compositionally biased region" description="Basic and acidic residues" evidence="10">
    <location>
        <begin position="501"/>
        <end position="512"/>
    </location>
</feature>
<feature type="compositionally biased region" description="Basic and acidic residues" evidence="10">
    <location>
        <begin position="521"/>
        <end position="540"/>
    </location>
</feature>
<comment type="catalytic activity">
    <reaction evidence="9">
        <text>a 5'-end NAD(+)-phospho-ribonucleoside in mRNA + H2O = a 5'-end phospho-adenosine-phospho-ribonucleoside in mRNA + beta-nicotinamide D-ribonucleotide + 2 H(+)</text>
        <dbReference type="Rhea" id="RHEA:60876"/>
        <dbReference type="Rhea" id="RHEA-COMP:15698"/>
        <dbReference type="Rhea" id="RHEA-COMP:15719"/>
        <dbReference type="ChEBI" id="CHEBI:14649"/>
        <dbReference type="ChEBI" id="CHEBI:15377"/>
        <dbReference type="ChEBI" id="CHEBI:15378"/>
        <dbReference type="ChEBI" id="CHEBI:144029"/>
        <dbReference type="ChEBI" id="CHEBI:144051"/>
    </reaction>
    <physiologicalReaction direction="left-to-right" evidence="9">
        <dbReference type="Rhea" id="RHEA:60877"/>
    </physiologicalReaction>
</comment>
<dbReference type="EC" id="3.6.1.22" evidence="4"/>
<dbReference type="Gene3D" id="3.90.79.10">
    <property type="entry name" value="Nucleoside Triphosphate Pyrophosphohydrolase"/>
    <property type="match status" value="1"/>
</dbReference>
<reference evidence="12" key="2">
    <citation type="journal article" date="2019" name="IMA Fungus">
        <title>Genome sequencing and comparison of five Tilletia species to identify candidate genes for the detection of regulated species infecting wheat.</title>
        <authorList>
            <person name="Nguyen H.D.T."/>
            <person name="Sultana T."/>
            <person name="Kesanakurti P."/>
            <person name="Hambleton S."/>
        </authorList>
    </citation>
    <scope>NUCLEOTIDE SEQUENCE</scope>
    <source>
        <strain evidence="12">DAOMC 236416</strain>
    </source>
</reference>
<dbReference type="Proteomes" id="UP000077521">
    <property type="component" value="Unassembled WGS sequence"/>
</dbReference>
<gene>
    <name evidence="12" type="ORF">A4X13_0g7626</name>
</gene>
<dbReference type="GO" id="GO:0005829">
    <property type="term" value="C:cytosol"/>
    <property type="evidence" value="ECO:0007669"/>
    <property type="project" value="TreeGrafter"/>
</dbReference>
<dbReference type="PANTHER" id="PTHR42904:SF6">
    <property type="entry name" value="NAD-CAPPED RNA HYDROLASE NUDT12"/>
    <property type="match status" value="1"/>
</dbReference>
<dbReference type="GO" id="GO:0005777">
    <property type="term" value="C:peroxisome"/>
    <property type="evidence" value="ECO:0007669"/>
    <property type="project" value="TreeGrafter"/>
</dbReference>
<evidence type="ECO:0000313" key="13">
    <source>
        <dbReference type="Proteomes" id="UP000077521"/>
    </source>
</evidence>
<dbReference type="CDD" id="cd03429">
    <property type="entry name" value="NUDIX_NADH_pyrophosphatase_Nudt13"/>
    <property type="match status" value="1"/>
</dbReference>
<proteinExistence type="inferred from homology"/>
<dbReference type="InterPro" id="IPR049734">
    <property type="entry name" value="NudC-like_C"/>
</dbReference>
<dbReference type="PROSITE" id="PS51462">
    <property type="entry name" value="NUDIX"/>
    <property type="match status" value="1"/>
</dbReference>
<protein>
    <recommendedName>
        <fullName evidence="4">NAD(+) diphosphatase</fullName>
        <ecNumber evidence="4">3.6.1.22</ecNumber>
    </recommendedName>
</protein>
<feature type="region of interest" description="Disordered" evidence="10">
    <location>
        <begin position="166"/>
        <end position="194"/>
    </location>
</feature>
<evidence type="ECO:0000256" key="8">
    <source>
        <dbReference type="ARBA" id="ARBA00023027"/>
    </source>
</evidence>
<evidence type="ECO:0000256" key="5">
    <source>
        <dbReference type="ARBA" id="ARBA00022723"/>
    </source>
</evidence>
<dbReference type="GO" id="GO:0006742">
    <property type="term" value="P:NADP+ catabolic process"/>
    <property type="evidence" value="ECO:0007669"/>
    <property type="project" value="TreeGrafter"/>
</dbReference>
<evidence type="ECO:0000256" key="3">
    <source>
        <dbReference type="ARBA" id="ARBA00009595"/>
    </source>
</evidence>
<reference evidence="12" key="1">
    <citation type="submission" date="2016-04" db="EMBL/GenBank/DDBJ databases">
        <authorList>
            <person name="Nguyen H.D."/>
            <person name="Samba Siva P."/>
            <person name="Cullis J."/>
            <person name="Levesque C.A."/>
            <person name="Hambleton S."/>
        </authorList>
    </citation>
    <scope>NUCLEOTIDE SEQUENCE</scope>
    <source>
        <strain evidence="12">DAOMC 236416</strain>
    </source>
</reference>
<organism evidence="12 13">
    <name type="scientific">Tilletia indica</name>
    <dbReference type="NCBI Taxonomy" id="43049"/>
    <lineage>
        <taxon>Eukaryota</taxon>
        <taxon>Fungi</taxon>
        <taxon>Dikarya</taxon>
        <taxon>Basidiomycota</taxon>
        <taxon>Ustilaginomycotina</taxon>
        <taxon>Exobasidiomycetes</taxon>
        <taxon>Tilletiales</taxon>
        <taxon>Tilletiaceae</taxon>
        <taxon>Tilletia</taxon>
    </lineage>
</organism>
<comment type="cofactor">
    <cofactor evidence="2">
        <name>Zn(2+)</name>
        <dbReference type="ChEBI" id="CHEBI:29105"/>
    </cofactor>
</comment>
<comment type="caution">
    <text evidence="12">The sequence shown here is derived from an EMBL/GenBank/DDBJ whole genome shotgun (WGS) entry which is preliminary data.</text>
</comment>
<dbReference type="InterPro" id="IPR015375">
    <property type="entry name" value="NADH_PPase-like_N"/>
</dbReference>
<dbReference type="Gene3D" id="3.90.79.20">
    <property type="match status" value="1"/>
</dbReference>
<dbReference type="PANTHER" id="PTHR42904">
    <property type="entry name" value="NUDIX HYDROLASE, NUDC SUBFAMILY"/>
    <property type="match status" value="1"/>
</dbReference>
<dbReference type="GO" id="GO:0019677">
    <property type="term" value="P:NAD+ catabolic process"/>
    <property type="evidence" value="ECO:0007669"/>
    <property type="project" value="TreeGrafter"/>
</dbReference>
<dbReference type="InterPro" id="IPR000086">
    <property type="entry name" value="NUDIX_hydrolase_dom"/>
</dbReference>
<evidence type="ECO:0000256" key="6">
    <source>
        <dbReference type="ARBA" id="ARBA00022801"/>
    </source>
</evidence>
<feature type="region of interest" description="Disordered" evidence="10">
    <location>
        <begin position="486"/>
        <end position="541"/>
    </location>
</feature>
<evidence type="ECO:0000256" key="9">
    <source>
        <dbReference type="ARBA" id="ARBA00023679"/>
    </source>
</evidence>
<evidence type="ECO:0000256" key="10">
    <source>
        <dbReference type="SAM" id="MobiDB-lite"/>
    </source>
</evidence>
<evidence type="ECO:0000256" key="4">
    <source>
        <dbReference type="ARBA" id="ARBA00012381"/>
    </source>
</evidence>
<comment type="similarity">
    <text evidence="3">Belongs to the Nudix hydrolase family. NudC subfamily.</text>
</comment>
<accession>A0A177T8R2</accession>
<feature type="domain" description="Nudix hydrolase" evidence="11">
    <location>
        <begin position="350"/>
        <end position="481"/>
    </location>
</feature>
<dbReference type="Pfam" id="PF00293">
    <property type="entry name" value="NUDIX"/>
    <property type="match status" value="1"/>
</dbReference>
<evidence type="ECO:0000259" key="11">
    <source>
        <dbReference type="PROSITE" id="PS51462"/>
    </source>
</evidence>
<evidence type="ECO:0000256" key="2">
    <source>
        <dbReference type="ARBA" id="ARBA00001947"/>
    </source>
</evidence>
<evidence type="ECO:0000313" key="12">
    <source>
        <dbReference type="EMBL" id="KAE8240938.1"/>
    </source>
</evidence>
<dbReference type="GO" id="GO:0046872">
    <property type="term" value="F:metal ion binding"/>
    <property type="evidence" value="ECO:0007669"/>
    <property type="project" value="UniProtKB-KW"/>
</dbReference>
<keyword evidence="5" id="KW-0479">Metal-binding</keyword>
<dbReference type="SUPFAM" id="SSF55811">
    <property type="entry name" value="Nudix"/>
    <property type="match status" value="1"/>
</dbReference>
<keyword evidence="6" id="KW-0378">Hydrolase</keyword>
<keyword evidence="8" id="KW-0520">NAD</keyword>
<name>A0A177T8R2_9BASI</name>
<dbReference type="InterPro" id="IPR050241">
    <property type="entry name" value="NAD-cap_RNA_hydrolase_NudC"/>
</dbReference>
<dbReference type="EMBL" id="LWDF02001002">
    <property type="protein sequence ID" value="KAE8240938.1"/>
    <property type="molecule type" value="Genomic_DNA"/>
</dbReference>
<comment type="cofactor">
    <cofactor evidence="1">
        <name>Mg(2+)</name>
        <dbReference type="ChEBI" id="CHEBI:18420"/>
    </cofactor>
</comment>
<keyword evidence="13" id="KW-1185">Reference proteome</keyword>
<sequence length="587" mass="63241">MPGPTPPFRSGSTINFYAGSTLNRFSWLRTSTDFINGAVTSPSARFIILNKLNPLVRKSDSGTGSGNGGAGELATLSWEEVRGTVRESIRLARGGDEDGTDVQGGGIERVFGPDVFGMRGPSAVEGGEATPELEAAKKQFTKATESMGPPNLVLVFLGVDESESKASPSVPGQVAVSSGAGGQDATAGGDGVKEGQQLEGIPYFALSVSYEPQADSHQHGASEQKQPLPAHKLKEELLATGKYEFVDTRSLAQAASWPAHHAAVLAQARSLVDWNERMAYCPGCSRKQYSLWSGHKRSCSSVLSSSNPSTQILRPFLPATSSEATTASFETDGKIFPCPATQSLSNFSYPRTDSVVIMGVLNRTGDKILLGRQKTWPKKMYSCLAGFLEAGESLEEAVKREIYEEAAIAIDDVVYHSSQPWPFPANLMIGCFAICKSDKPESEIRLDLDNELEDARFFTREEVLEVIESSANRIMTKKDLERYEAGQNRNLIGQKKPTANVDDKGQWKKGEDSGAEDSEGEKEGTEKKVTATKWNAKDEGSVANVQADVKVPRSFAIPASTAIAHVLIASWARGEAHIPGLPQSSRM</sequence>